<dbReference type="Pfam" id="PF13289">
    <property type="entry name" value="SIR2_2"/>
    <property type="match status" value="1"/>
</dbReference>
<dbReference type="PANTHER" id="PTHR44858:SF1">
    <property type="entry name" value="UDP-N-ACETYLGLUCOSAMINE--PEPTIDE N-ACETYLGLUCOSAMINYLTRANSFERASE SPINDLY-RELATED"/>
    <property type="match status" value="1"/>
</dbReference>
<dbReference type="InterPro" id="IPR029035">
    <property type="entry name" value="DHS-like_NAD/FAD-binding_dom"/>
</dbReference>
<dbReference type="Pfam" id="PF13432">
    <property type="entry name" value="TPR_16"/>
    <property type="match status" value="3"/>
</dbReference>
<dbReference type="AlphaFoldDB" id="A0AAF0PGK7"/>
<feature type="repeat" description="TPR" evidence="3">
    <location>
        <begin position="353"/>
        <end position="386"/>
    </location>
</feature>
<feature type="repeat" description="TPR" evidence="3">
    <location>
        <begin position="558"/>
        <end position="591"/>
    </location>
</feature>
<dbReference type="EMBL" id="CP101873">
    <property type="protein sequence ID" value="WMT08855.1"/>
    <property type="molecule type" value="Genomic_DNA"/>
</dbReference>
<dbReference type="Proteomes" id="UP001224926">
    <property type="component" value="Chromosome"/>
</dbReference>
<keyword evidence="1" id="KW-0677">Repeat</keyword>
<feature type="repeat" description="TPR" evidence="3">
    <location>
        <begin position="661"/>
        <end position="694"/>
    </location>
</feature>
<evidence type="ECO:0000256" key="3">
    <source>
        <dbReference type="PROSITE-ProRule" id="PRU00339"/>
    </source>
</evidence>
<feature type="repeat" description="TPR" evidence="3">
    <location>
        <begin position="421"/>
        <end position="454"/>
    </location>
</feature>
<dbReference type="Pfam" id="PF13414">
    <property type="entry name" value="TPR_11"/>
    <property type="match status" value="3"/>
</dbReference>
<feature type="repeat" description="TPR" evidence="3">
    <location>
        <begin position="592"/>
        <end position="625"/>
    </location>
</feature>
<dbReference type="Gene3D" id="3.40.50.1220">
    <property type="entry name" value="TPP-binding domain"/>
    <property type="match status" value="1"/>
</dbReference>
<dbReference type="InterPro" id="IPR050498">
    <property type="entry name" value="Ycf3"/>
</dbReference>
<dbReference type="PROSITE" id="PS50005">
    <property type="entry name" value="TPR"/>
    <property type="match status" value="11"/>
</dbReference>
<evidence type="ECO:0000313" key="5">
    <source>
        <dbReference type="EMBL" id="WMT08855.1"/>
    </source>
</evidence>
<sequence length="838" mass="95704">MANDSISKEDVSQVIQDVGEFQKYAFLIGAGTSKPAGIPTSGELIQKWKEQRYEEVDRDRDFEEWVKGVEDEEIEDEKSEYGFWFEDRNPMRVHRREFIQELVKDADPTLSHLLLATMMSEGYVPHVLTPNFDDLLFDAFYLYLEDKPNLIDHRTVAPEFKLIRDDPTIVKLHGDYLYDNLKNTDSETADLEPAMEEVLQRTVSEYGLVVVGYGGGDMSIMEPLLDADLSEYGIYWCVLSSENLDPKVEELLEQPNTHLVEIDGFGSLMAKFEEELPGVELPAPEDIIDRAEIRANKLRGTLAESEEGATDEEEKLVDRTEKRWKAVQAIRNDEYSKAIELVNEVISSNSEDAMAYTVRGLAKESVDGYEDAIEDYNKAIDLDSENATAYVSRGNAKRELDRYEVAIEDYDEAIDLDPENVTAHVGRGNAKQALERYEEAIEDYDEVIDLDPEHATAYYNRGNAKRALERYEDAIEDYDKAIDLEPDDVESDLTNRGNAKRMLERYEDAIEDYDEAIDHDPEHATAYLNRGITKVALDRNEDAIEDYDEAIDLDPENATAYLNRGTAKQALDRYEDAIKDYDEAIDLDPENAMAYFNRGSAKQALDRHEEAIEDYDEAIDLEPDDVESDLTNRGNAKRMLDRYEDAIEDYDEAIDFDPENAMAYLNRGIAKAALDRYEDAIEDYDEAIDLDPENATAYLNRGTAKQALDRPEDAIEDYDEATELNPEYILSFLNRAESRILIGEYESARDDAVEAATYATSKDKKATSLLLELITKIATDEDIGAKEDEYRSLCEEEFTTNWGFDQIDMWLEDTDLDQDKEEKIRDLTNLLRSHIGDS</sequence>
<proteinExistence type="predicted"/>
<feature type="repeat" description="TPR" evidence="3">
    <location>
        <begin position="524"/>
        <end position="557"/>
    </location>
</feature>
<dbReference type="GeneID" id="39860820"/>
<keyword evidence="2 3" id="KW-0802">TPR repeat</keyword>
<dbReference type="InterPro" id="IPR019734">
    <property type="entry name" value="TPR_rpt"/>
</dbReference>
<evidence type="ECO:0000313" key="6">
    <source>
        <dbReference type="Proteomes" id="UP001224926"/>
    </source>
</evidence>
<keyword evidence="4" id="KW-0175">Coiled coil</keyword>
<dbReference type="GO" id="GO:0046813">
    <property type="term" value="P:receptor-mediated virion attachment to host cell"/>
    <property type="evidence" value="ECO:0007669"/>
    <property type="project" value="TreeGrafter"/>
</dbReference>
<evidence type="ECO:0000256" key="2">
    <source>
        <dbReference type="ARBA" id="ARBA00022803"/>
    </source>
</evidence>
<feature type="coiled-coil region" evidence="4">
    <location>
        <begin position="564"/>
        <end position="653"/>
    </location>
</feature>
<evidence type="ECO:0000256" key="1">
    <source>
        <dbReference type="ARBA" id="ARBA00022737"/>
    </source>
</evidence>
<reference evidence="5 6" key="1">
    <citation type="submission" date="2022-07" db="EMBL/GenBank/DDBJ databases">
        <title>Two temperate virus in Haloterrigena jeotgali A29.</title>
        <authorList>
            <person name="Deng X."/>
        </authorList>
    </citation>
    <scope>NUCLEOTIDE SEQUENCE [LARGE SCALE GENOMIC DNA]</scope>
    <source>
        <strain evidence="5 6">A29</strain>
    </source>
</reference>
<feature type="repeat" description="TPR" evidence="3">
    <location>
        <begin position="627"/>
        <end position="660"/>
    </location>
</feature>
<feature type="repeat" description="TPR" evidence="3">
    <location>
        <begin position="387"/>
        <end position="420"/>
    </location>
</feature>
<name>A0AAF0PGK7_9EURY</name>
<protein>
    <submittedName>
        <fullName evidence="5">Tetratricopeptide repeat protein</fullName>
    </submittedName>
</protein>
<feature type="repeat" description="TPR" evidence="3">
    <location>
        <begin position="490"/>
        <end position="523"/>
    </location>
</feature>
<dbReference type="SMART" id="SM00028">
    <property type="entry name" value="TPR"/>
    <property type="match status" value="12"/>
</dbReference>
<dbReference type="InterPro" id="IPR011990">
    <property type="entry name" value="TPR-like_helical_dom_sf"/>
</dbReference>
<dbReference type="PROSITE" id="PS50293">
    <property type="entry name" value="TPR_REGION"/>
    <property type="match status" value="8"/>
</dbReference>
<gene>
    <name evidence="5" type="ORF">NP511_04290</name>
</gene>
<organism evidence="5 6">
    <name type="scientific">Natrinema thermotolerans</name>
    <dbReference type="NCBI Taxonomy" id="121872"/>
    <lineage>
        <taxon>Archaea</taxon>
        <taxon>Methanobacteriati</taxon>
        <taxon>Methanobacteriota</taxon>
        <taxon>Stenosarchaea group</taxon>
        <taxon>Halobacteria</taxon>
        <taxon>Halobacteriales</taxon>
        <taxon>Natrialbaceae</taxon>
        <taxon>Natrinema</taxon>
    </lineage>
</organism>
<feature type="coiled-coil region" evidence="4">
    <location>
        <begin position="393"/>
        <end position="516"/>
    </location>
</feature>
<dbReference type="Gene3D" id="1.25.40.10">
    <property type="entry name" value="Tetratricopeptide repeat domain"/>
    <property type="match status" value="5"/>
</dbReference>
<feature type="repeat" description="TPR" evidence="3">
    <location>
        <begin position="695"/>
        <end position="728"/>
    </location>
</feature>
<keyword evidence="6" id="KW-1185">Reference proteome</keyword>
<dbReference type="RefSeq" id="WP_136396852.1">
    <property type="nucleotide sequence ID" value="NZ_CP101873.1"/>
</dbReference>
<evidence type="ECO:0000256" key="4">
    <source>
        <dbReference type="SAM" id="Coils"/>
    </source>
</evidence>
<accession>A0AAF0PGK7</accession>
<dbReference type="SUPFAM" id="SSF48452">
    <property type="entry name" value="TPR-like"/>
    <property type="match status" value="2"/>
</dbReference>
<dbReference type="SUPFAM" id="SSF52467">
    <property type="entry name" value="DHS-like NAD/FAD-binding domain"/>
    <property type="match status" value="1"/>
</dbReference>
<dbReference type="PANTHER" id="PTHR44858">
    <property type="entry name" value="TETRATRICOPEPTIDE REPEAT PROTEIN 6"/>
    <property type="match status" value="1"/>
</dbReference>
<feature type="repeat" description="TPR" evidence="3">
    <location>
        <begin position="455"/>
        <end position="488"/>
    </location>
</feature>